<evidence type="ECO:0000313" key="2">
    <source>
        <dbReference type="EMBL" id="KAL1638192.1"/>
    </source>
</evidence>
<dbReference type="InterPro" id="IPR045063">
    <property type="entry name" value="Dynamin_N"/>
</dbReference>
<dbReference type="Gene3D" id="3.40.50.300">
    <property type="entry name" value="P-loop containing nucleotide triphosphate hydrolases"/>
    <property type="match status" value="1"/>
</dbReference>
<proteinExistence type="predicted"/>
<dbReference type="InterPro" id="IPR027417">
    <property type="entry name" value="P-loop_NTPase"/>
</dbReference>
<name>A0ABR3TFD0_9PEZI</name>
<reference evidence="2 3" key="1">
    <citation type="journal article" date="2023" name="Plant Dis.">
        <title>First Report of Diplodia intermedia Causing Canker and Dieback Diseases on Apple Trees in Canada.</title>
        <authorList>
            <person name="Ellouze W."/>
            <person name="Ilyukhin E."/>
            <person name="Sulman M."/>
            <person name="Ali S."/>
        </authorList>
    </citation>
    <scope>NUCLEOTIDE SEQUENCE [LARGE SCALE GENOMIC DNA]</scope>
    <source>
        <strain evidence="2 3">M45-28</strain>
    </source>
</reference>
<dbReference type="CDD" id="cd08771">
    <property type="entry name" value="DLP_1"/>
    <property type="match status" value="1"/>
</dbReference>
<dbReference type="SUPFAM" id="SSF52540">
    <property type="entry name" value="P-loop containing nucleoside triphosphate hydrolases"/>
    <property type="match status" value="1"/>
</dbReference>
<dbReference type="PROSITE" id="PS51718">
    <property type="entry name" value="G_DYNAMIN_2"/>
    <property type="match status" value="1"/>
</dbReference>
<accession>A0ABR3TFD0</accession>
<sequence>MARNTSALADPAILSKIDKLFACNAGHHIDLPQIVVVGDQSSGKPSVLEGLTRLPFPRDSGLCTHFATQITFRRSATSTTRKWKKSDLDALDQSTFADIMREAQGVMGIDTKKTFASDVLSIEVAGPEQSHLTIIDVPGIFQRVTKDVTTKEDKDFVKAMVFDYMKNPRSVMLTVIPANVDVATQLILEMAEDVD</sequence>
<dbReference type="PANTHER" id="PTHR11566:SF215">
    <property type="entry name" value="DYNAMIN GTPASE"/>
    <property type="match status" value="1"/>
</dbReference>
<dbReference type="InterPro" id="IPR022812">
    <property type="entry name" value="Dynamin"/>
</dbReference>
<evidence type="ECO:0000313" key="3">
    <source>
        <dbReference type="Proteomes" id="UP001521184"/>
    </source>
</evidence>
<dbReference type="InterPro" id="IPR001401">
    <property type="entry name" value="Dynamin_GTPase"/>
</dbReference>
<feature type="domain" description="Dynamin-type G" evidence="1">
    <location>
        <begin position="28"/>
        <end position="195"/>
    </location>
</feature>
<protein>
    <recommendedName>
        <fullName evidence="1">Dynamin-type G domain-containing protein</fullName>
    </recommendedName>
</protein>
<dbReference type="EMBL" id="JAKEKT020000080">
    <property type="protein sequence ID" value="KAL1638192.1"/>
    <property type="molecule type" value="Genomic_DNA"/>
</dbReference>
<gene>
    <name evidence="2" type="ORF">SLS58_008932</name>
</gene>
<dbReference type="PANTHER" id="PTHR11566">
    <property type="entry name" value="DYNAMIN"/>
    <property type="match status" value="1"/>
</dbReference>
<evidence type="ECO:0000259" key="1">
    <source>
        <dbReference type="PROSITE" id="PS51718"/>
    </source>
</evidence>
<dbReference type="PRINTS" id="PR00195">
    <property type="entry name" value="DYNAMIN"/>
</dbReference>
<dbReference type="SMART" id="SM00053">
    <property type="entry name" value="DYNc"/>
    <property type="match status" value="1"/>
</dbReference>
<dbReference type="Proteomes" id="UP001521184">
    <property type="component" value="Unassembled WGS sequence"/>
</dbReference>
<organism evidence="2 3">
    <name type="scientific">Diplodia intermedia</name>
    <dbReference type="NCBI Taxonomy" id="856260"/>
    <lineage>
        <taxon>Eukaryota</taxon>
        <taxon>Fungi</taxon>
        <taxon>Dikarya</taxon>
        <taxon>Ascomycota</taxon>
        <taxon>Pezizomycotina</taxon>
        <taxon>Dothideomycetes</taxon>
        <taxon>Dothideomycetes incertae sedis</taxon>
        <taxon>Botryosphaeriales</taxon>
        <taxon>Botryosphaeriaceae</taxon>
        <taxon>Diplodia</taxon>
    </lineage>
</organism>
<dbReference type="Pfam" id="PF00350">
    <property type="entry name" value="Dynamin_N"/>
    <property type="match status" value="1"/>
</dbReference>
<comment type="caution">
    <text evidence="2">The sequence shown here is derived from an EMBL/GenBank/DDBJ whole genome shotgun (WGS) entry which is preliminary data.</text>
</comment>
<dbReference type="InterPro" id="IPR030381">
    <property type="entry name" value="G_DYNAMIN_dom"/>
</dbReference>
<keyword evidence="3" id="KW-1185">Reference proteome</keyword>